<sequence length="117" mass="12497">MGQEAFLVLFQVGYRIGEVEGAGGSLRHGGVRDGALGVPHLALTDSPSVMTRALLALDHAQCLRIDKDPQGAADMATDVWNELPTGFRTGLVQTRAEALRNALTGRPRAQLTEVLSF</sequence>
<organism evidence="1 2">
    <name type="scientific">Streptomyces prasinosporus</name>
    <dbReference type="NCBI Taxonomy" id="68256"/>
    <lineage>
        <taxon>Bacteria</taxon>
        <taxon>Bacillati</taxon>
        <taxon>Actinomycetota</taxon>
        <taxon>Actinomycetes</taxon>
        <taxon>Kitasatosporales</taxon>
        <taxon>Streptomycetaceae</taxon>
        <taxon>Streptomyces</taxon>
        <taxon>Streptomyces albogriseolus group</taxon>
    </lineage>
</organism>
<comment type="caution">
    <text evidence="1">The sequence shown here is derived from an EMBL/GenBank/DDBJ whole genome shotgun (WGS) entry which is preliminary data.</text>
</comment>
<name>A0ABP6U2P7_9ACTN</name>
<dbReference type="EMBL" id="BAAAXF010000057">
    <property type="protein sequence ID" value="GAA3500997.1"/>
    <property type="molecule type" value="Genomic_DNA"/>
</dbReference>
<keyword evidence="2" id="KW-1185">Reference proteome</keyword>
<dbReference type="Proteomes" id="UP001501455">
    <property type="component" value="Unassembled WGS sequence"/>
</dbReference>
<proteinExistence type="predicted"/>
<protein>
    <submittedName>
        <fullName evidence="1">Uncharacterized protein</fullName>
    </submittedName>
</protein>
<gene>
    <name evidence="1" type="ORF">GCM10019016_081040</name>
</gene>
<accession>A0ABP6U2P7</accession>
<evidence type="ECO:0000313" key="2">
    <source>
        <dbReference type="Proteomes" id="UP001501455"/>
    </source>
</evidence>
<evidence type="ECO:0000313" key="1">
    <source>
        <dbReference type="EMBL" id="GAA3500997.1"/>
    </source>
</evidence>
<reference evidence="2" key="1">
    <citation type="journal article" date="2019" name="Int. J. Syst. Evol. Microbiol.">
        <title>The Global Catalogue of Microorganisms (GCM) 10K type strain sequencing project: providing services to taxonomists for standard genome sequencing and annotation.</title>
        <authorList>
            <consortium name="The Broad Institute Genomics Platform"/>
            <consortium name="The Broad Institute Genome Sequencing Center for Infectious Disease"/>
            <person name="Wu L."/>
            <person name="Ma J."/>
        </authorList>
    </citation>
    <scope>NUCLEOTIDE SEQUENCE [LARGE SCALE GENOMIC DNA]</scope>
    <source>
        <strain evidence="2">JCM 4816</strain>
    </source>
</reference>